<dbReference type="PANTHER" id="PTHR35174:SF3">
    <property type="entry name" value="BLL7171 PROTEIN"/>
    <property type="match status" value="1"/>
</dbReference>
<evidence type="ECO:0000259" key="2">
    <source>
        <dbReference type="Pfam" id="PF03795"/>
    </source>
</evidence>
<evidence type="ECO:0000313" key="3">
    <source>
        <dbReference type="EMBL" id="AEH86435.1"/>
    </source>
</evidence>
<name>F7Y963_MESOW</name>
<dbReference type="PANTHER" id="PTHR35174">
    <property type="entry name" value="BLL7171 PROTEIN-RELATED"/>
    <property type="match status" value="1"/>
</dbReference>
<dbReference type="AlphaFoldDB" id="F7Y963"/>
<protein>
    <submittedName>
        <fullName evidence="3">YCII-related protein</fullName>
    </submittedName>
</protein>
<dbReference type="InterPro" id="IPR011008">
    <property type="entry name" value="Dimeric_a/b-barrel"/>
</dbReference>
<dbReference type="Pfam" id="PF03795">
    <property type="entry name" value="YCII"/>
    <property type="match status" value="1"/>
</dbReference>
<reference evidence="3 4" key="1">
    <citation type="submission" date="2010-10" db="EMBL/GenBank/DDBJ databases">
        <title>Complete sequence of Mesorhizobium opportunistum WSM2075.</title>
        <authorList>
            <consortium name="US DOE Joint Genome Institute"/>
            <person name="Lucas S."/>
            <person name="Copeland A."/>
            <person name="Lapidus A."/>
            <person name="Cheng J.-F."/>
            <person name="Bruce D."/>
            <person name="Goodwin L."/>
            <person name="Pitluck S."/>
            <person name="Chertkov O."/>
            <person name="Misra M."/>
            <person name="Detter J.C."/>
            <person name="Han C."/>
            <person name="Tapia R."/>
            <person name="Land M."/>
            <person name="Hauser L."/>
            <person name="Kyrpides N."/>
            <person name="Ovchinnikova G."/>
            <person name="Mavrommatis K.M."/>
            <person name="Tiwari R.P."/>
            <person name="Howieson J.G."/>
            <person name="O'Hara G.W."/>
            <person name="Nandasena K.G."/>
            <person name="Woyke T."/>
        </authorList>
    </citation>
    <scope>NUCLEOTIDE SEQUENCE [LARGE SCALE GENOMIC DNA]</scope>
    <source>
        <strain evidence="4">LMG 24607 / HAMBI 3007 / WSM2075</strain>
    </source>
</reference>
<dbReference type="HOGENOM" id="CLU_130902_2_0_5"/>
<dbReference type="EMBL" id="CP002279">
    <property type="protein sequence ID" value="AEH86435.1"/>
    <property type="molecule type" value="Genomic_DNA"/>
</dbReference>
<comment type="similarity">
    <text evidence="1">Belongs to the YciI family.</text>
</comment>
<evidence type="ECO:0000313" key="4">
    <source>
        <dbReference type="Proteomes" id="UP000001623"/>
    </source>
</evidence>
<dbReference type="SUPFAM" id="SSF54909">
    <property type="entry name" value="Dimeric alpha+beta barrel"/>
    <property type="match status" value="1"/>
</dbReference>
<dbReference type="eggNOG" id="COG3795">
    <property type="taxonomic scope" value="Bacteria"/>
</dbReference>
<gene>
    <name evidence="3" type="ordered locus">Mesop_1954</name>
</gene>
<feature type="domain" description="YCII-related" evidence="2">
    <location>
        <begin position="32"/>
        <end position="140"/>
    </location>
</feature>
<dbReference type="Gene3D" id="3.30.70.1060">
    <property type="entry name" value="Dimeric alpha+beta barrel"/>
    <property type="match status" value="1"/>
</dbReference>
<sequence>MSRPEAHGQDWACMSGTATVLGSGSKWGDIRMFYAILAYHVEDAIKALTPQEDAALMTDLLKIHERLYADGSLGPSARLGATQSACTLRDGLIVDGPFAETKEQLLGLYVVDCPTRDDAIAIAREFRRVNPTAVYEIRPVPLYLPGVPLETPPQG</sequence>
<dbReference type="STRING" id="536019.Mesop_1954"/>
<evidence type="ECO:0000256" key="1">
    <source>
        <dbReference type="ARBA" id="ARBA00007689"/>
    </source>
</evidence>
<dbReference type="KEGG" id="mop:Mesop_1954"/>
<organism evidence="3 4">
    <name type="scientific">Mesorhizobium opportunistum (strain LMG 24607 / HAMBI 3007 / WSM2075)</name>
    <dbReference type="NCBI Taxonomy" id="536019"/>
    <lineage>
        <taxon>Bacteria</taxon>
        <taxon>Pseudomonadati</taxon>
        <taxon>Pseudomonadota</taxon>
        <taxon>Alphaproteobacteria</taxon>
        <taxon>Hyphomicrobiales</taxon>
        <taxon>Phyllobacteriaceae</taxon>
        <taxon>Mesorhizobium</taxon>
    </lineage>
</organism>
<accession>F7Y963</accession>
<dbReference type="InterPro" id="IPR005545">
    <property type="entry name" value="YCII"/>
</dbReference>
<proteinExistence type="inferred from homology"/>
<dbReference type="Proteomes" id="UP000001623">
    <property type="component" value="Chromosome"/>
</dbReference>